<dbReference type="EMBL" id="SJSM01000012">
    <property type="protein sequence ID" value="TCC93151.1"/>
    <property type="molecule type" value="Genomic_DNA"/>
</dbReference>
<proteinExistence type="predicted"/>
<name>A0A4R0N0D7_9SPHI</name>
<protein>
    <submittedName>
        <fullName evidence="1">Uncharacterized protein</fullName>
    </submittedName>
</protein>
<sequence>MDPFNIIIRVDGQQIDLNIHPQEAGTYKIIYHGALLGEIFMGKGAGNWEAMTADDLEPGGFPVYEYDETSGHQDILLDYNLVQEIGREIAADTGFR</sequence>
<keyword evidence="2" id="KW-1185">Reference proteome</keyword>
<reference evidence="1 2" key="1">
    <citation type="submission" date="2019-02" db="EMBL/GenBank/DDBJ databases">
        <title>Pedobacter sp. RP-3-8 sp. nov., isolated from Arctic soil.</title>
        <authorList>
            <person name="Dahal R.H."/>
        </authorList>
    </citation>
    <scope>NUCLEOTIDE SEQUENCE [LARGE SCALE GENOMIC DNA]</scope>
    <source>
        <strain evidence="1 2">RP-3-8</strain>
    </source>
</reference>
<organism evidence="1 2">
    <name type="scientific">Pedobacter hiemivivus</name>
    <dbReference type="NCBI Taxonomy" id="2530454"/>
    <lineage>
        <taxon>Bacteria</taxon>
        <taxon>Pseudomonadati</taxon>
        <taxon>Bacteroidota</taxon>
        <taxon>Sphingobacteriia</taxon>
        <taxon>Sphingobacteriales</taxon>
        <taxon>Sphingobacteriaceae</taxon>
        <taxon>Pedobacter</taxon>
    </lineage>
</organism>
<comment type="caution">
    <text evidence="1">The sequence shown here is derived from an EMBL/GenBank/DDBJ whole genome shotgun (WGS) entry which is preliminary data.</text>
</comment>
<accession>A0A4R0N0D7</accession>
<dbReference type="RefSeq" id="WP_131610524.1">
    <property type="nucleotide sequence ID" value="NZ_SJSM01000012.1"/>
</dbReference>
<evidence type="ECO:0000313" key="2">
    <source>
        <dbReference type="Proteomes" id="UP000291117"/>
    </source>
</evidence>
<dbReference type="Proteomes" id="UP000291117">
    <property type="component" value="Unassembled WGS sequence"/>
</dbReference>
<dbReference type="AlphaFoldDB" id="A0A4R0N0D7"/>
<evidence type="ECO:0000313" key="1">
    <source>
        <dbReference type="EMBL" id="TCC93151.1"/>
    </source>
</evidence>
<dbReference type="OrthoDB" id="770162at2"/>
<gene>
    <name evidence="1" type="ORF">EZ444_17990</name>
</gene>